<gene>
    <name evidence="1" type="ORF">LCGC14_1480560</name>
</gene>
<protein>
    <recommendedName>
        <fullName evidence="2">Leucine-binding protein domain-containing protein</fullName>
    </recommendedName>
</protein>
<accession>A0A0F9J9M1</accession>
<evidence type="ECO:0000313" key="1">
    <source>
        <dbReference type="EMBL" id="KKM66499.1"/>
    </source>
</evidence>
<sequence length="87" mass="9927">MQAVHRTNKTALTIGIWDAFIDYYGHEPIYNAIGAYDGMYHLVAAIEATDSLDTIGIIEEWETWTVSNPRVGVSGVYSWWHIFYNSI</sequence>
<dbReference type="EMBL" id="LAZR01010520">
    <property type="protein sequence ID" value="KKM66499.1"/>
    <property type="molecule type" value="Genomic_DNA"/>
</dbReference>
<organism evidence="1">
    <name type="scientific">marine sediment metagenome</name>
    <dbReference type="NCBI Taxonomy" id="412755"/>
    <lineage>
        <taxon>unclassified sequences</taxon>
        <taxon>metagenomes</taxon>
        <taxon>ecological metagenomes</taxon>
    </lineage>
</organism>
<dbReference type="SUPFAM" id="SSF53822">
    <property type="entry name" value="Periplasmic binding protein-like I"/>
    <property type="match status" value="1"/>
</dbReference>
<name>A0A0F9J9M1_9ZZZZ</name>
<dbReference type="Gene3D" id="3.40.50.2300">
    <property type="match status" value="1"/>
</dbReference>
<dbReference type="InterPro" id="IPR028082">
    <property type="entry name" value="Peripla_BP_I"/>
</dbReference>
<reference evidence="1" key="1">
    <citation type="journal article" date="2015" name="Nature">
        <title>Complex archaea that bridge the gap between prokaryotes and eukaryotes.</title>
        <authorList>
            <person name="Spang A."/>
            <person name="Saw J.H."/>
            <person name="Jorgensen S.L."/>
            <person name="Zaremba-Niedzwiedzka K."/>
            <person name="Martijn J."/>
            <person name="Lind A.E."/>
            <person name="van Eijk R."/>
            <person name="Schleper C."/>
            <person name="Guy L."/>
            <person name="Ettema T.J."/>
        </authorList>
    </citation>
    <scope>NUCLEOTIDE SEQUENCE</scope>
</reference>
<dbReference type="AlphaFoldDB" id="A0A0F9J9M1"/>
<comment type="caution">
    <text evidence="1">The sequence shown here is derived from an EMBL/GenBank/DDBJ whole genome shotgun (WGS) entry which is preliminary data.</text>
</comment>
<evidence type="ECO:0008006" key="2">
    <source>
        <dbReference type="Google" id="ProtNLM"/>
    </source>
</evidence>
<proteinExistence type="predicted"/>